<feature type="region of interest" description="Disordered" evidence="1">
    <location>
        <begin position="1"/>
        <end position="49"/>
    </location>
</feature>
<dbReference type="AlphaFoldDB" id="A0A834EKB0"/>
<evidence type="ECO:0000313" key="3">
    <source>
        <dbReference type="Proteomes" id="UP000664940"/>
    </source>
</evidence>
<organism evidence="2 3">
    <name type="scientific">Phyllostomus discolor</name>
    <name type="common">pale spear-nosed bat</name>
    <dbReference type="NCBI Taxonomy" id="89673"/>
    <lineage>
        <taxon>Eukaryota</taxon>
        <taxon>Metazoa</taxon>
        <taxon>Chordata</taxon>
        <taxon>Craniata</taxon>
        <taxon>Vertebrata</taxon>
        <taxon>Euteleostomi</taxon>
        <taxon>Mammalia</taxon>
        <taxon>Eutheria</taxon>
        <taxon>Laurasiatheria</taxon>
        <taxon>Chiroptera</taxon>
        <taxon>Yangochiroptera</taxon>
        <taxon>Phyllostomidae</taxon>
        <taxon>Phyllostominae</taxon>
        <taxon>Phyllostomus</taxon>
    </lineage>
</organism>
<accession>A0A834EKB0</accession>
<protein>
    <submittedName>
        <fullName evidence="2">Uncharacterized protein</fullName>
    </submittedName>
</protein>
<dbReference type="EMBL" id="JABVXQ010000003">
    <property type="protein sequence ID" value="KAF6120021.1"/>
    <property type="molecule type" value="Genomic_DNA"/>
</dbReference>
<sequence length="174" mass="17994">MERDPPQLSGPRPPEIPAQLSLPHPRGTQGWMKVEEASGGGSGVHVGELTRANPDAMGTLPISVHTPWGSLTGTSSADVHTRGPGPPLRLVRSAALAPLVSPGGPWGTEHPGFMGIPPELVHGGHPLGARCSHWWPSVTSSNPGFSVGDGLPSVGAWLAGWGLSCHCSEIINDL</sequence>
<gene>
    <name evidence="2" type="ORF">HJG60_010352</name>
</gene>
<evidence type="ECO:0000256" key="1">
    <source>
        <dbReference type="SAM" id="MobiDB-lite"/>
    </source>
</evidence>
<comment type="caution">
    <text evidence="2">The sequence shown here is derived from an EMBL/GenBank/DDBJ whole genome shotgun (WGS) entry which is preliminary data.</text>
</comment>
<reference evidence="2 3" key="1">
    <citation type="journal article" date="2020" name="Nature">
        <title>Six reference-quality genomes reveal evolution of bat adaptations.</title>
        <authorList>
            <person name="Jebb D."/>
            <person name="Huang Z."/>
            <person name="Pippel M."/>
            <person name="Hughes G.M."/>
            <person name="Lavrichenko K."/>
            <person name="Devanna P."/>
            <person name="Winkler S."/>
            <person name="Jermiin L.S."/>
            <person name="Skirmuntt E.C."/>
            <person name="Katzourakis A."/>
            <person name="Burkitt-Gray L."/>
            <person name="Ray D.A."/>
            <person name="Sullivan K.A.M."/>
            <person name="Roscito J.G."/>
            <person name="Kirilenko B.M."/>
            <person name="Davalos L.M."/>
            <person name="Corthals A.P."/>
            <person name="Power M.L."/>
            <person name="Jones G."/>
            <person name="Ransome R.D."/>
            <person name="Dechmann D.K.N."/>
            <person name="Locatelli A.G."/>
            <person name="Puechmaille S.J."/>
            <person name="Fedrigo O."/>
            <person name="Jarvis E.D."/>
            <person name="Hiller M."/>
            <person name="Vernes S.C."/>
            <person name="Myers E.W."/>
            <person name="Teeling E.C."/>
        </authorList>
    </citation>
    <scope>NUCLEOTIDE SEQUENCE [LARGE SCALE GENOMIC DNA]</scope>
    <source>
        <strain evidence="2">Bat1K_MPI-CBG_1</strain>
    </source>
</reference>
<dbReference type="Proteomes" id="UP000664940">
    <property type="component" value="Unassembled WGS sequence"/>
</dbReference>
<name>A0A834EKB0_9CHIR</name>
<evidence type="ECO:0000313" key="2">
    <source>
        <dbReference type="EMBL" id="KAF6120021.1"/>
    </source>
</evidence>
<proteinExistence type="predicted"/>